<dbReference type="InterPro" id="IPR013094">
    <property type="entry name" value="AB_hydrolase_3"/>
</dbReference>
<organism evidence="3 4">
    <name type="scientific">Diatrype stigma</name>
    <dbReference type="NCBI Taxonomy" id="117547"/>
    <lineage>
        <taxon>Eukaryota</taxon>
        <taxon>Fungi</taxon>
        <taxon>Dikarya</taxon>
        <taxon>Ascomycota</taxon>
        <taxon>Pezizomycotina</taxon>
        <taxon>Sordariomycetes</taxon>
        <taxon>Xylariomycetidae</taxon>
        <taxon>Xylariales</taxon>
        <taxon>Diatrypaceae</taxon>
        <taxon>Diatrype</taxon>
    </lineage>
</organism>
<dbReference type="InterPro" id="IPR050300">
    <property type="entry name" value="GDXG_lipolytic_enzyme"/>
</dbReference>
<dbReference type="Proteomes" id="UP001320420">
    <property type="component" value="Unassembled WGS sequence"/>
</dbReference>
<dbReference type="EMBL" id="JAKJXP020000133">
    <property type="protein sequence ID" value="KAK7743659.1"/>
    <property type="molecule type" value="Genomic_DNA"/>
</dbReference>
<dbReference type="PANTHER" id="PTHR48081:SF8">
    <property type="entry name" value="ALPHA_BETA HYDROLASE FOLD-3 DOMAIN-CONTAINING PROTEIN-RELATED"/>
    <property type="match status" value="1"/>
</dbReference>
<dbReference type="GO" id="GO:0016787">
    <property type="term" value="F:hydrolase activity"/>
    <property type="evidence" value="ECO:0007669"/>
    <property type="project" value="UniProtKB-KW"/>
</dbReference>
<evidence type="ECO:0000259" key="2">
    <source>
        <dbReference type="Pfam" id="PF07859"/>
    </source>
</evidence>
<reference evidence="3 4" key="1">
    <citation type="submission" date="2024-02" db="EMBL/GenBank/DDBJ databases">
        <title>De novo assembly and annotation of 12 fungi associated with fruit tree decline syndrome in Ontario, Canada.</title>
        <authorList>
            <person name="Sulman M."/>
            <person name="Ellouze W."/>
            <person name="Ilyukhin E."/>
        </authorList>
    </citation>
    <scope>NUCLEOTIDE SEQUENCE [LARGE SCALE GENOMIC DNA]</scope>
    <source>
        <strain evidence="3 4">M11/M66-122</strain>
    </source>
</reference>
<evidence type="ECO:0000256" key="1">
    <source>
        <dbReference type="ARBA" id="ARBA00022801"/>
    </source>
</evidence>
<dbReference type="Gene3D" id="3.40.50.1820">
    <property type="entry name" value="alpha/beta hydrolase"/>
    <property type="match status" value="1"/>
</dbReference>
<sequence>MYDFSQYGTPSEEWLEVSSKTSAPLPNLSMVEMREFLNKRNELRSAEDMKILGPKVRMSDHLIPTRDQSTLDARVYRSVGSDTSQRLPVFLYLHGGGFLCGTVASEDAVCSRIAVNTGIIVLNVCYRHTPEHTYPTAWNDTHDAFEWLHDHIDELGGDAQQVIVGGISSGAYLTASFVLEKHLGRLSVSRPPVAGQVLMVPAVIHVDCYDQMLKLFEDPSVCSLNQNEYAPLLSMSTHQIFLVCDSHRYNHHILIVSSSMTNCVHDRIYSRIQTQTNVISV</sequence>
<gene>
    <name evidence="3" type="ORF">SLS62_010528</name>
</gene>
<evidence type="ECO:0000313" key="3">
    <source>
        <dbReference type="EMBL" id="KAK7743659.1"/>
    </source>
</evidence>
<name>A0AAN9YI01_9PEZI</name>
<dbReference type="AlphaFoldDB" id="A0AAN9YI01"/>
<dbReference type="Pfam" id="PF07859">
    <property type="entry name" value="Abhydrolase_3"/>
    <property type="match status" value="1"/>
</dbReference>
<keyword evidence="1" id="KW-0378">Hydrolase</keyword>
<protein>
    <recommendedName>
        <fullName evidence="2">Alpha/beta hydrolase fold-3 domain-containing protein</fullName>
    </recommendedName>
</protein>
<dbReference type="SUPFAM" id="SSF53474">
    <property type="entry name" value="alpha/beta-Hydrolases"/>
    <property type="match status" value="1"/>
</dbReference>
<dbReference type="InterPro" id="IPR029058">
    <property type="entry name" value="AB_hydrolase_fold"/>
</dbReference>
<evidence type="ECO:0000313" key="4">
    <source>
        <dbReference type="Proteomes" id="UP001320420"/>
    </source>
</evidence>
<dbReference type="PANTHER" id="PTHR48081">
    <property type="entry name" value="AB HYDROLASE SUPERFAMILY PROTEIN C4A8.06C"/>
    <property type="match status" value="1"/>
</dbReference>
<feature type="domain" description="Alpha/beta hydrolase fold-3" evidence="2">
    <location>
        <begin position="91"/>
        <end position="208"/>
    </location>
</feature>
<comment type="caution">
    <text evidence="3">The sequence shown here is derived from an EMBL/GenBank/DDBJ whole genome shotgun (WGS) entry which is preliminary data.</text>
</comment>
<accession>A0AAN9YI01</accession>
<keyword evidence="4" id="KW-1185">Reference proteome</keyword>
<proteinExistence type="predicted"/>